<dbReference type="AlphaFoldDB" id="A0A0E0G0G9"/>
<evidence type="ECO:0000256" key="1">
    <source>
        <dbReference type="SAM" id="MobiDB-lite"/>
    </source>
</evidence>
<reference evidence="2" key="2">
    <citation type="submission" date="2018-04" db="EMBL/GenBank/DDBJ databases">
        <title>OnivRS2 (Oryza nivara Reference Sequence Version 2).</title>
        <authorList>
            <person name="Zhang J."/>
            <person name="Kudrna D."/>
            <person name="Lee S."/>
            <person name="Talag J."/>
            <person name="Rajasekar S."/>
            <person name="Welchert J."/>
            <person name="Hsing Y.-I."/>
            <person name="Wing R.A."/>
        </authorList>
    </citation>
    <scope>NUCLEOTIDE SEQUENCE [LARGE SCALE GENOMIC DNA]</scope>
    <source>
        <strain evidence="2">SL10</strain>
    </source>
</reference>
<sequence>MPSLLRLRPSAVNESLDMKNIDLALDKRASHGTIADLSEGGNASGFRPSRQRKSEHMTSASSGITTMMVAPRRIPEHDTMEEGGSQHGD</sequence>
<keyword evidence="3" id="KW-1185">Reference proteome</keyword>
<dbReference type="Proteomes" id="UP000006591">
    <property type="component" value="Chromosome 2"/>
</dbReference>
<proteinExistence type="predicted"/>
<reference evidence="2" key="1">
    <citation type="submission" date="2015-04" db="UniProtKB">
        <authorList>
            <consortium name="EnsemblPlants"/>
        </authorList>
    </citation>
    <scope>IDENTIFICATION</scope>
    <source>
        <strain evidence="2">SL10</strain>
    </source>
</reference>
<accession>A0A0E0G0G9</accession>
<evidence type="ECO:0000313" key="2">
    <source>
        <dbReference type="EnsemblPlants" id="ONIVA02G01960.1"/>
    </source>
</evidence>
<evidence type="ECO:0000313" key="3">
    <source>
        <dbReference type="Proteomes" id="UP000006591"/>
    </source>
</evidence>
<dbReference type="Gramene" id="ONIVA02G01960.1">
    <property type="protein sequence ID" value="ONIVA02G01960.1"/>
    <property type="gene ID" value="ONIVA02G01960"/>
</dbReference>
<dbReference type="EnsemblPlants" id="ONIVA02G01960.1">
    <property type="protein sequence ID" value="ONIVA02G01960.1"/>
    <property type="gene ID" value="ONIVA02G01960"/>
</dbReference>
<name>A0A0E0G0G9_ORYNI</name>
<protein>
    <submittedName>
        <fullName evidence="2">Uncharacterized protein</fullName>
    </submittedName>
</protein>
<organism evidence="2">
    <name type="scientific">Oryza nivara</name>
    <name type="common">Indian wild rice</name>
    <name type="synonym">Oryza sativa f. spontanea</name>
    <dbReference type="NCBI Taxonomy" id="4536"/>
    <lineage>
        <taxon>Eukaryota</taxon>
        <taxon>Viridiplantae</taxon>
        <taxon>Streptophyta</taxon>
        <taxon>Embryophyta</taxon>
        <taxon>Tracheophyta</taxon>
        <taxon>Spermatophyta</taxon>
        <taxon>Magnoliopsida</taxon>
        <taxon>Liliopsida</taxon>
        <taxon>Poales</taxon>
        <taxon>Poaceae</taxon>
        <taxon>BOP clade</taxon>
        <taxon>Oryzoideae</taxon>
        <taxon>Oryzeae</taxon>
        <taxon>Oryzinae</taxon>
        <taxon>Oryza</taxon>
    </lineage>
</organism>
<feature type="region of interest" description="Disordered" evidence="1">
    <location>
        <begin position="34"/>
        <end position="89"/>
    </location>
</feature>
<dbReference type="HOGENOM" id="CLU_2458585_0_0_1"/>